<feature type="region of interest" description="Disordered" evidence="1">
    <location>
        <begin position="1032"/>
        <end position="1056"/>
    </location>
</feature>
<proteinExistence type="predicted"/>
<name>A0A8H3EXY3_9LECA</name>
<dbReference type="Proteomes" id="UP000664521">
    <property type="component" value="Unassembled WGS sequence"/>
</dbReference>
<dbReference type="OrthoDB" id="3045089at2759"/>
<evidence type="ECO:0000313" key="3">
    <source>
        <dbReference type="EMBL" id="CAF9913665.1"/>
    </source>
</evidence>
<gene>
    <name evidence="3" type="ORF">HETSPECPRED_001623</name>
</gene>
<keyword evidence="4" id="KW-1185">Reference proteome</keyword>
<evidence type="ECO:0000259" key="2">
    <source>
        <dbReference type="Pfam" id="PF17111"/>
    </source>
</evidence>
<dbReference type="InterPro" id="IPR031348">
    <property type="entry name" value="PigL_N"/>
</dbReference>
<accession>A0A8H3EXY3</accession>
<evidence type="ECO:0000313" key="4">
    <source>
        <dbReference type="Proteomes" id="UP000664521"/>
    </source>
</evidence>
<dbReference type="EMBL" id="CAJPDS010000013">
    <property type="protein sequence ID" value="CAF9913665.1"/>
    <property type="molecule type" value="Genomic_DNA"/>
</dbReference>
<comment type="caution">
    <text evidence="3">The sequence shown here is derived from an EMBL/GenBank/DDBJ whole genome shotgun (WGS) entry which is preliminary data.</text>
</comment>
<reference evidence="3" key="1">
    <citation type="submission" date="2021-03" db="EMBL/GenBank/DDBJ databases">
        <authorList>
            <person name="Tagirdzhanova G."/>
        </authorList>
    </citation>
    <scope>NUCLEOTIDE SEQUENCE</scope>
</reference>
<feature type="compositionally biased region" description="Polar residues" evidence="1">
    <location>
        <begin position="217"/>
        <end position="226"/>
    </location>
</feature>
<sequence>MSALNWGIGDLLSVTKLAWDLYHNCYLVAREAPDEFRQLVNELASLQGVLRTLRDDVNSDKSFLEKLGDNRKQMLERCLASCFETLHKLQKLVVKYRELGVGDGLQFWKKLKWVSKQGEISELRSKIMVHSCNINLCMSSIGNSSLARMETSMMKALERQMVPEEVADEDDQLAPLQKSKTVPTAGFDPLDPDDHGLGIRRQFTETTLVDPNVGASPDSTPSLSSEDASEVTPASPVTPKHKRHWTPTTTGKTRTGGSFSLDRDSKAIPQNAIGYGGIGADLARTPARSRRLLSSGAESTTTEQEKPQNVDEVVAEAMKTLSLIRQKEQAGRPLRIVRQDPQHAPDEALKKRFQQLVDDELKIRRLNARDWLRVATWWLLKAQYNMRLEKPELSNTRASFSVSGDSKTPANQAYIDLLKSRWILDTIILREDNRSSLMTDENRKLFHTLSDGIREEFSEFEPVDEPDKDVLLEQNYNIWEFLQPMEETYDDDDLLPGLENGRWITVEQDDAGEEDETVIFRTFVNAAIGGKRSRVRSRGAPYMLILSTKEGESEPKVTFCNQSGTICLTRDITMDDLQEPAYSEGPFSDPQLNTQIPVPLNFGRMDVAVAFTNDVDLDKFMRIPRTYFDAVRRREPRQLTESATETLIFKSSIEIFEKLNASTMQPMSPRLQYRSCDLRVLETTTTERWRTTRRLVISSSAAERKPWCTELFLPLSRVQVNRQGIPRQAMIKWSDCCQEKSDRTDGNYNTIYSYVYDDSNPNICLSLLFRNQADATEFEETILKLSIPPIFSWGAGSKSHFVHNISDMEPNPRSYKAIMLVHKRLDWRYSELYYTFRDTDYVFDRKQLRVRFPQASYTYYISSHVDKLWKPEVHDRPHFDKCEKRIGNVSIEFEEEAVAQAFMSSLTSGYRLLFSRCALHITTQKPSKLRSTKSNKGSSEVQLWQRSNSTMLVSRWGDRVEEKWLSMQIQGGSLAHESDSNRASFPKVEYSRGRKINMSRLTAVDPRKKEEERKVGPITIAFETVRDREEFAAALSGTAPPPSSSRSPLDELVSMK</sequence>
<dbReference type="PANTHER" id="PTHR38886:SF1">
    <property type="entry name" value="NACHT-NTPASE AND P-LOOP NTPASES N-TERMINAL DOMAIN-CONTAINING PROTEIN"/>
    <property type="match status" value="1"/>
</dbReference>
<protein>
    <recommendedName>
        <fullName evidence="2">Azaphilone pigments biosynthesis cluster protein L N-terminal domain-containing protein</fullName>
    </recommendedName>
</protein>
<feature type="region of interest" description="Disordered" evidence="1">
    <location>
        <begin position="205"/>
        <end position="264"/>
    </location>
</feature>
<dbReference type="AlphaFoldDB" id="A0A8H3EXY3"/>
<feature type="domain" description="Azaphilone pigments biosynthesis cluster protein L N-terminal" evidence="2">
    <location>
        <begin position="30"/>
        <end position="173"/>
    </location>
</feature>
<organism evidence="3 4">
    <name type="scientific">Heterodermia speciosa</name>
    <dbReference type="NCBI Taxonomy" id="116794"/>
    <lineage>
        <taxon>Eukaryota</taxon>
        <taxon>Fungi</taxon>
        <taxon>Dikarya</taxon>
        <taxon>Ascomycota</taxon>
        <taxon>Pezizomycotina</taxon>
        <taxon>Lecanoromycetes</taxon>
        <taxon>OSLEUM clade</taxon>
        <taxon>Lecanoromycetidae</taxon>
        <taxon>Caliciales</taxon>
        <taxon>Physciaceae</taxon>
        <taxon>Heterodermia</taxon>
    </lineage>
</organism>
<evidence type="ECO:0000256" key="1">
    <source>
        <dbReference type="SAM" id="MobiDB-lite"/>
    </source>
</evidence>
<feature type="region of interest" description="Disordered" evidence="1">
    <location>
        <begin position="289"/>
        <end position="309"/>
    </location>
</feature>
<dbReference type="Pfam" id="PF17111">
    <property type="entry name" value="PigL_N"/>
    <property type="match status" value="1"/>
</dbReference>
<dbReference type="PANTHER" id="PTHR38886">
    <property type="entry name" value="SESA DOMAIN-CONTAINING PROTEIN"/>
    <property type="match status" value="1"/>
</dbReference>
<feature type="compositionally biased region" description="Low complexity" evidence="1">
    <location>
        <begin position="246"/>
        <end position="257"/>
    </location>
</feature>